<proteinExistence type="predicted"/>
<feature type="region of interest" description="Disordered" evidence="1">
    <location>
        <begin position="1"/>
        <end position="60"/>
    </location>
</feature>
<organism evidence="2 3">
    <name type="scientific">Hyphomonas neptunium (strain ATCC 15444)</name>
    <dbReference type="NCBI Taxonomy" id="228405"/>
    <lineage>
        <taxon>Bacteria</taxon>
        <taxon>Pseudomonadati</taxon>
        <taxon>Pseudomonadota</taxon>
        <taxon>Alphaproteobacteria</taxon>
        <taxon>Hyphomonadales</taxon>
        <taxon>Hyphomonadaceae</taxon>
        <taxon>Hyphomonas</taxon>
    </lineage>
</organism>
<keyword evidence="3" id="KW-1185">Reference proteome</keyword>
<dbReference type="HOGENOM" id="CLU_1480138_0_0_5"/>
<evidence type="ECO:0000313" key="3">
    <source>
        <dbReference type="Proteomes" id="UP000001959"/>
    </source>
</evidence>
<name>Q0C4R4_HYPNA</name>
<accession>Q0C4R4</accession>
<dbReference type="KEGG" id="hne:HNE_0550"/>
<reference evidence="2 3" key="1">
    <citation type="journal article" date="2006" name="J. Bacteriol.">
        <title>Comparative genomic evidence for a close relationship between the dimorphic prosthecate bacteria Hyphomonas neptunium and Caulobacter crescentus.</title>
        <authorList>
            <person name="Badger J.H."/>
            <person name="Hoover T.R."/>
            <person name="Brun Y.V."/>
            <person name="Weiner R.M."/>
            <person name="Laub M.T."/>
            <person name="Alexandre G."/>
            <person name="Mrazek J."/>
            <person name="Ren Q."/>
            <person name="Paulsen I.T."/>
            <person name="Nelson K.E."/>
            <person name="Khouri H.M."/>
            <person name="Radune D."/>
            <person name="Sosa J."/>
            <person name="Dodson R.J."/>
            <person name="Sullivan S.A."/>
            <person name="Rosovitz M.J."/>
            <person name="Madupu R."/>
            <person name="Brinkac L.M."/>
            <person name="Durkin A.S."/>
            <person name="Daugherty S.C."/>
            <person name="Kothari S.P."/>
            <person name="Giglio M.G."/>
            <person name="Zhou L."/>
            <person name="Haft D.H."/>
            <person name="Selengut J.D."/>
            <person name="Davidsen T.M."/>
            <person name="Yang Q."/>
            <person name="Zafar N."/>
            <person name="Ward N.L."/>
        </authorList>
    </citation>
    <scope>NUCLEOTIDE SEQUENCE [LARGE SCALE GENOMIC DNA]</scope>
    <source>
        <strain evidence="2 3">ATCC 15444</strain>
    </source>
</reference>
<feature type="compositionally biased region" description="Low complexity" evidence="1">
    <location>
        <begin position="90"/>
        <end position="99"/>
    </location>
</feature>
<evidence type="ECO:0000256" key="1">
    <source>
        <dbReference type="SAM" id="MobiDB-lite"/>
    </source>
</evidence>
<dbReference type="Proteomes" id="UP000001959">
    <property type="component" value="Chromosome"/>
</dbReference>
<evidence type="ECO:0000313" key="2">
    <source>
        <dbReference type="EMBL" id="ABI78139.1"/>
    </source>
</evidence>
<dbReference type="AlphaFoldDB" id="Q0C4R4"/>
<feature type="compositionally biased region" description="Low complexity" evidence="1">
    <location>
        <begin position="157"/>
        <end position="174"/>
    </location>
</feature>
<dbReference type="EMBL" id="CP000158">
    <property type="protein sequence ID" value="ABI78139.1"/>
    <property type="molecule type" value="Genomic_DNA"/>
</dbReference>
<feature type="region of interest" description="Disordered" evidence="1">
    <location>
        <begin position="80"/>
        <end position="182"/>
    </location>
</feature>
<sequence>MLRAAQAPAPKAPPAPAPCRRSSPPCRLRRGSCRAPVAGSPAVPSRRSGTGSGVLPAPGGIQCPPHPRCAGSAAPWALPEYRPSAPPCLRGPARPGSPRAARRVWPASASRGQPSASSPPGAPRRWTQSPRPRLRGEGGWRQCPQGPHSTRAERPACRSACARRSGLPPGRSPYSRPPRPAR</sequence>
<gene>
    <name evidence="2" type="ordered locus">HNE_0550</name>
</gene>
<protein>
    <submittedName>
        <fullName evidence="2">Uncharacterized protein</fullName>
    </submittedName>
</protein>
<feature type="compositionally biased region" description="Low complexity" evidence="1">
    <location>
        <begin position="106"/>
        <end position="125"/>
    </location>
</feature>